<name>A0A0L6UBS4_9BASI</name>
<dbReference type="VEuPathDB" id="FungiDB:VP01_762g2"/>
<accession>A0A0L6UBS4</accession>
<reference evidence="1 2" key="1">
    <citation type="submission" date="2015-08" db="EMBL/GenBank/DDBJ databases">
        <title>Next Generation Sequencing and Analysis of the Genome of Puccinia sorghi L Schw, the Causal Agent of Maize Common Rust.</title>
        <authorList>
            <person name="Rochi L."/>
            <person name="Burguener G."/>
            <person name="Darino M."/>
            <person name="Turjanski A."/>
            <person name="Kreff E."/>
            <person name="Dieguez M.J."/>
            <person name="Sacco F."/>
        </authorList>
    </citation>
    <scope>NUCLEOTIDE SEQUENCE [LARGE SCALE GENOMIC DNA]</scope>
    <source>
        <strain evidence="1 2">RO10H11247</strain>
    </source>
</reference>
<protein>
    <submittedName>
        <fullName evidence="1">Uncharacterized protein</fullName>
    </submittedName>
</protein>
<evidence type="ECO:0000313" key="1">
    <source>
        <dbReference type="EMBL" id="KNZ46004.1"/>
    </source>
</evidence>
<gene>
    <name evidence="1" type="ORF">VP01_762g2</name>
</gene>
<sequence>MKLNFYPCFFQKINLRRLPLSPSWSFSPELSSFKLIQYLPPPFEPSIDPSPWSFCAKITLSGIIMCHSSCYPLSFIIPWALKKPCPSVLSYCCLFFDTFLIIKIHKNPLNIYIYIYNIPKLKINYFSTFLQVFVTLLARGIKLSSNLPSKPIINPQPSQNNQVPINQQVSSIEADVCDELIDKRLIAGKLVIQRYQVETRHMILFTLVQHQHHAYPCGNDSSMCLDLFFPIHPCTYILFFFVRRRASSTSKSSYLSSALLSLVYIPTSREEAAITQHGHSTSLSLSLSEKASPYTAIIIFRTHRTLLRHGFSLVALSVNGFCITHELSIEEMRIIIHFSRTMNQTAGAEMKQFECYTPQISGDPLKRPKGSMRLNNSSTDPLYVTKHMV</sequence>
<dbReference type="EMBL" id="LAVV01013083">
    <property type="protein sequence ID" value="KNZ46004.1"/>
    <property type="molecule type" value="Genomic_DNA"/>
</dbReference>
<dbReference type="Proteomes" id="UP000037035">
    <property type="component" value="Unassembled WGS sequence"/>
</dbReference>
<organism evidence="1 2">
    <name type="scientific">Puccinia sorghi</name>
    <dbReference type="NCBI Taxonomy" id="27349"/>
    <lineage>
        <taxon>Eukaryota</taxon>
        <taxon>Fungi</taxon>
        <taxon>Dikarya</taxon>
        <taxon>Basidiomycota</taxon>
        <taxon>Pucciniomycotina</taxon>
        <taxon>Pucciniomycetes</taxon>
        <taxon>Pucciniales</taxon>
        <taxon>Pucciniaceae</taxon>
        <taxon>Puccinia</taxon>
    </lineage>
</organism>
<proteinExistence type="predicted"/>
<evidence type="ECO:0000313" key="2">
    <source>
        <dbReference type="Proteomes" id="UP000037035"/>
    </source>
</evidence>
<comment type="caution">
    <text evidence="1">The sequence shown here is derived from an EMBL/GenBank/DDBJ whole genome shotgun (WGS) entry which is preliminary data.</text>
</comment>
<dbReference type="AlphaFoldDB" id="A0A0L6UBS4"/>
<keyword evidence="2" id="KW-1185">Reference proteome</keyword>